<organism evidence="12 14">
    <name type="scientific">Tamilnaduibacter salinus</name>
    <dbReference type="NCBI Taxonomy" id="1484056"/>
    <lineage>
        <taxon>Bacteria</taxon>
        <taxon>Pseudomonadati</taxon>
        <taxon>Pseudomonadota</taxon>
        <taxon>Gammaproteobacteria</taxon>
        <taxon>Pseudomonadales</taxon>
        <taxon>Marinobacteraceae</taxon>
        <taxon>Tamilnaduibacter</taxon>
    </lineage>
</organism>
<evidence type="ECO:0000256" key="5">
    <source>
        <dbReference type="ARBA" id="ARBA00013211"/>
    </source>
</evidence>
<sequence length="236" mass="25843">MRSFLAWVYSAIGSLIGFCLCLVRPFNPDNNRINARMLASGGQRLLNMQVDVEGREYLADDTPRIVIANHQHNEDLFVMGNLLPPRTVTVGKSSLRWLPFFGQMFWLGGNVLVNRRKGSKAVAVINATAEAMRRDGKSVWIFPEGTRSHGKGLRAFRKGAFHAAVAAGVPITMVCVSEYQGATGHGRGEPPVRVRVLPPVDTAGMTADDVPSLLDACHARMKQTIDDLTHRLPSPA</sequence>
<keyword evidence="9" id="KW-0443">Lipid metabolism</keyword>
<dbReference type="EMBL" id="QEKQ01000001">
    <property type="protein sequence ID" value="PVY79042.1"/>
    <property type="molecule type" value="Genomic_DNA"/>
</dbReference>
<comment type="catalytic activity">
    <reaction evidence="1 9">
        <text>a 1-acyl-sn-glycero-3-phosphate + an acyl-CoA = a 1,2-diacyl-sn-glycero-3-phosphate + CoA</text>
        <dbReference type="Rhea" id="RHEA:19709"/>
        <dbReference type="ChEBI" id="CHEBI:57287"/>
        <dbReference type="ChEBI" id="CHEBI:57970"/>
        <dbReference type="ChEBI" id="CHEBI:58342"/>
        <dbReference type="ChEBI" id="CHEBI:58608"/>
        <dbReference type="EC" id="2.3.1.51"/>
    </reaction>
</comment>
<feature type="domain" description="Phospholipid/glycerol acyltransferase" evidence="11">
    <location>
        <begin position="64"/>
        <end position="179"/>
    </location>
</feature>
<evidence type="ECO:0000256" key="8">
    <source>
        <dbReference type="ARBA" id="ARBA00023315"/>
    </source>
</evidence>
<comment type="similarity">
    <text evidence="4 9">Belongs to the 1-acyl-sn-glycerol-3-phosphate acyltransferase family.</text>
</comment>
<dbReference type="SUPFAM" id="SSF69593">
    <property type="entry name" value="Glycerol-3-phosphate (1)-acyltransferase"/>
    <property type="match status" value="1"/>
</dbReference>
<keyword evidence="8 9" id="KW-0012">Acyltransferase</keyword>
<evidence type="ECO:0000313" key="12">
    <source>
        <dbReference type="EMBL" id="PAV27129.1"/>
    </source>
</evidence>
<dbReference type="AlphaFoldDB" id="A0A2A2I5W9"/>
<dbReference type="UniPathway" id="UPA00557">
    <property type="reaction ID" value="UER00613"/>
</dbReference>
<evidence type="ECO:0000313" key="15">
    <source>
        <dbReference type="Proteomes" id="UP000245887"/>
    </source>
</evidence>
<dbReference type="RefSeq" id="WP_095609672.1">
    <property type="nucleotide sequence ID" value="NZ_NMPM01000008.1"/>
</dbReference>
<dbReference type="PANTHER" id="PTHR10434:SF11">
    <property type="entry name" value="1-ACYL-SN-GLYCEROL-3-PHOSPHATE ACYLTRANSFERASE"/>
    <property type="match status" value="1"/>
</dbReference>
<keyword evidence="10" id="KW-1133">Transmembrane helix</keyword>
<keyword evidence="9" id="KW-0594">Phospholipid biosynthesis</keyword>
<dbReference type="SMART" id="SM00563">
    <property type="entry name" value="PlsC"/>
    <property type="match status" value="1"/>
</dbReference>
<dbReference type="GO" id="GO:0006654">
    <property type="term" value="P:phosphatidic acid biosynthetic process"/>
    <property type="evidence" value="ECO:0007669"/>
    <property type="project" value="TreeGrafter"/>
</dbReference>
<proteinExistence type="inferred from homology"/>
<evidence type="ECO:0000256" key="2">
    <source>
        <dbReference type="ARBA" id="ARBA00004728"/>
    </source>
</evidence>
<keyword evidence="14" id="KW-1185">Reference proteome</keyword>
<dbReference type="OrthoDB" id="5290997at2"/>
<evidence type="ECO:0000256" key="6">
    <source>
        <dbReference type="ARBA" id="ARBA00016139"/>
    </source>
</evidence>
<dbReference type="InterPro" id="IPR004552">
    <property type="entry name" value="AGP_acyltrans"/>
</dbReference>
<dbReference type="GO" id="GO:0005886">
    <property type="term" value="C:plasma membrane"/>
    <property type="evidence" value="ECO:0007669"/>
    <property type="project" value="TreeGrafter"/>
</dbReference>
<comment type="pathway">
    <text evidence="2">Phospholipid metabolism; CDP-diacylglycerol biosynthesis; CDP-diacylglycerol from sn-glycerol 3-phosphate: step 2/3.</text>
</comment>
<dbReference type="CDD" id="cd07989">
    <property type="entry name" value="LPLAT_AGPAT-like"/>
    <property type="match status" value="1"/>
</dbReference>
<evidence type="ECO:0000256" key="1">
    <source>
        <dbReference type="ARBA" id="ARBA00001141"/>
    </source>
</evidence>
<keyword evidence="9" id="KW-1208">Phospholipid metabolism</keyword>
<reference evidence="13 15" key="2">
    <citation type="submission" date="2018-04" db="EMBL/GenBank/DDBJ databases">
        <title>Genomic Encyclopedia of Type Strains, Phase IV (KMG-IV): sequencing the most valuable type-strain genomes for metagenomic binning, comparative biology and taxonomic classification.</title>
        <authorList>
            <person name="Goeker M."/>
        </authorList>
    </citation>
    <scope>NUCLEOTIDE SEQUENCE [LARGE SCALE GENOMIC DNA]</scope>
    <source>
        <strain evidence="13 15">DSM 28688</strain>
    </source>
</reference>
<dbReference type="GO" id="GO:0016024">
    <property type="term" value="P:CDP-diacylglycerol biosynthetic process"/>
    <property type="evidence" value="ECO:0007669"/>
    <property type="project" value="UniProtKB-UniPathway"/>
</dbReference>
<dbReference type="InterPro" id="IPR002123">
    <property type="entry name" value="Plipid/glycerol_acylTrfase"/>
</dbReference>
<evidence type="ECO:0000313" key="14">
    <source>
        <dbReference type="Proteomes" id="UP000218332"/>
    </source>
</evidence>
<dbReference type="Pfam" id="PF01553">
    <property type="entry name" value="Acyltransferase"/>
    <property type="match status" value="1"/>
</dbReference>
<evidence type="ECO:0000256" key="7">
    <source>
        <dbReference type="ARBA" id="ARBA00022679"/>
    </source>
</evidence>
<comment type="domain">
    <text evidence="9">The HXXXXD motif is essential for acyltransferase activity and may constitute the binding site for the phosphate moiety of the glycerol-3-phosphate.</text>
</comment>
<dbReference type="EC" id="2.3.1.51" evidence="5 9"/>
<evidence type="ECO:0000256" key="4">
    <source>
        <dbReference type="ARBA" id="ARBA00008655"/>
    </source>
</evidence>
<comment type="caution">
    <text evidence="12">The sequence shown here is derived from an EMBL/GenBank/DDBJ whole genome shotgun (WGS) entry which is preliminary data.</text>
</comment>
<evidence type="ECO:0000259" key="11">
    <source>
        <dbReference type="SMART" id="SM00563"/>
    </source>
</evidence>
<gene>
    <name evidence="13" type="ORF">C8D92_101248</name>
    <name evidence="12" type="ORF">CF392_01350</name>
</gene>
<dbReference type="EMBL" id="NMPM01000008">
    <property type="protein sequence ID" value="PAV27129.1"/>
    <property type="molecule type" value="Genomic_DNA"/>
</dbReference>
<keyword evidence="9" id="KW-0444">Lipid biosynthesis</keyword>
<comment type="pathway">
    <text evidence="3">Lipid metabolism.</text>
</comment>
<evidence type="ECO:0000313" key="13">
    <source>
        <dbReference type="EMBL" id="PVY79042.1"/>
    </source>
</evidence>
<dbReference type="PANTHER" id="PTHR10434">
    <property type="entry name" value="1-ACYL-SN-GLYCEROL-3-PHOSPHATE ACYLTRANSFERASE"/>
    <property type="match status" value="1"/>
</dbReference>
<reference evidence="12 14" key="1">
    <citation type="submission" date="2017-07" db="EMBL/GenBank/DDBJ databases">
        <title>Tamlnaduibacter salinus (Mi-7) genome sequencing.</title>
        <authorList>
            <person name="Verma A."/>
            <person name="Krishnamurthi S."/>
        </authorList>
    </citation>
    <scope>NUCLEOTIDE SEQUENCE [LARGE SCALE GENOMIC DNA]</scope>
    <source>
        <strain evidence="12 14">Mi-7</strain>
    </source>
</reference>
<dbReference type="Proteomes" id="UP000245887">
    <property type="component" value="Unassembled WGS sequence"/>
</dbReference>
<dbReference type="Proteomes" id="UP000218332">
    <property type="component" value="Unassembled WGS sequence"/>
</dbReference>
<dbReference type="GO" id="GO:0003841">
    <property type="term" value="F:1-acylglycerol-3-phosphate O-acyltransferase activity"/>
    <property type="evidence" value="ECO:0007669"/>
    <property type="project" value="UniProtKB-UniRule"/>
</dbReference>
<accession>A0A2A2I5W9</accession>
<name>A0A2A2I5W9_9GAMM</name>
<feature type="transmembrane region" description="Helical" evidence="10">
    <location>
        <begin position="6"/>
        <end position="27"/>
    </location>
</feature>
<dbReference type="NCBIfam" id="TIGR00530">
    <property type="entry name" value="AGP_acyltrn"/>
    <property type="match status" value="1"/>
</dbReference>
<keyword evidence="10" id="KW-0472">Membrane</keyword>
<keyword evidence="10" id="KW-0812">Transmembrane</keyword>
<keyword evidence="7 9" id="KW-0808">Transferase</keyword>
<protein>
    <recommendedName>
        <fullName evidence="6 9">1-acyl-sn-glycerol-3-phosphate acyltransferase</fullName>
        <ecNumber evidence="5 9">2.3.1.51</ecNumber>
    </recommendedName>
</protein>
<evidence type="ECO:0000256" key="9">
    <source>
        <dbReference type="RuleBase" id="RU361267"/>
    </source>
</evidence>
<evidence type="ECO:0000256" key="3">
    <source>
        <dbReference type="ARBA" id="ARBA00005189"/>
    </source>
</evidence>
<evidence type="ECO:0000256" key="10">
    <source>
        <dbReference type="SAM" id="Phobius"/>
    </source>
</evidence>